<dbReference type="Gene3D" id="3.40.50.1820">
    <property type="entry name" value="alpha/beta hydrolase"/>
    <property type="match status" value="1"/>
</dbReference>
<dbReference type="InterPro" id="IPR000073">
    <property type="entry name" value="AB_hydrolase_1"/>
</dbReference>
<dbReference type="PRINTS" id="PR00111">
    <property type="entry name" value="ABHYDROLASE"/>
</dbReference>
<dbReference type="STRING" id="1038014.SAMN04487910_1180"/>
<name>A0A1H7K1X1_AQUAM</name>
<dbReference type="PANTHER" id="PTHR43798">
    <property type="entry name" value="MONOACYLGLYCEROL LIPASE"/>
    <property type="match status" value="1"/>
</dbReference>
<dbReference type="InterPro" id="IPR029058">
    <property type="entry name" value="AB_hydrolase_fold"/>
</dbReference>
<dbReference type="SUPFAM" id="SSF53474">
    <property type="entry name" value="alpha/beta-Hydrolases"/>
    <property type="match status" value="1"/>
</dbReference>
<dbReference type="Pfam" id="PF00561">
    <property type="entry name" value="Abhydrolase_1"/>
    <property type="match status" value="1"/>
</dbReference>
<dbReference type="Proteomes" id="UP000198521">
    <property type="component" value="Unassembled WGS sequence"/>
</dbReference>
<evidence type="ECO:0000313" key="2">
    <source>
        <dbReference type="EMBL" id="SEK80931.1"/>
    </source>
</evidence>
<sequence length="259" mass="29158">MTLAYKGIEINYHVSGKGSPIVFLHGFLENLTMWDEIVSYFSDTYTCITIDLLGHGKTDCIGYIHRMEDMAEAVDAVINNIITDQPVLIGHSMGGYVSLAYLDLFPKKLSGLVLLNSTSFSDSEERKINRSRAIGIVKKNPNAYTSMAIANLFAKENRIKYKSQIEKIKDEASKNPLQGIISALEGMKIRKDYTETLLTFNKPKIIFAGKKDPVLSYQQNLEESKLCNTDFISFEGGHMSYIENKDDLLKSLDQFLSNK</sequence>
<evidence type="ECO:0000313" key="3">
    <source>
        <dbReference type="Proteomes" id="UP000198521"/>
    </source>
</evidence>
<gene>
    <name evidence="2" type="ORF">SAMN04487910_1180</name>
</gene>
<feature type="domain" description="AB hydrolase-1" evidence="1">
    <location>
        <begin position="20"/>
        <end position="123"/>
    </location>
</feature>
<dbReference type="OrthoDB" id="252464at2"/>
<keyword evidence="3" id="KW-1185">Reference proteome</keyword>
<reference evidence="3" key="1">
    <citation type="submission" date="2016-10" db="EMBL/GenBank/DDBJ databases">
        <authorList>
            <person name="Varghese N."/>
            <person name="Submissions S."/>
        </authorList>
    </citation>
    <scope>NUCLEOTIDE SEQUENCE [LARGE SCALE GENOMIC DNA]</scope>
    <source>
        <strain evidence="3">DSM 25232 / NCIMB 14723 / 92V</strain>
    </source>
</reference>
<dbReference type="RefSeq" id="WP_091406578.1">
    <property type="nucleotide sequence ID" value="NZ_FOAB01000002.1"/>
</dbReference>
<accession>A0A1H7K1X1</accession>
<protein>
    <submittedName>
        <fullName evidence="2">Pimeloyl-ACP methyl ester carboxylesterase</fullName>
    </submittedName>
</protein>
<dbReference type="AlphaFoldDB" id="A0A1H7K1X1"/>
<dbReference type="InterPro" id="IPR050266">
    <property type="entry name" value="AB_hydrolase_sf"/>
</dbReference>
<dbReference type="EMBL" id="FOAB01000002">
    <property type="protein sequence ID" value="SEK80931.1"/>
    <property type="molecule type" value="Genomic_DNA"/>
</dbReference>
<proteinExistence type="predicted"/>
<evidence type="ECO:0000259" key="1">
    <source>
        <dbReference type="Pfam" id="PF00561"/>
    </source>
</evidence>
<organism evidence="2 3">
    <name type="scientific">Aquimarina amphilecti</name>
    <dbReference type="NCBI Taxonomy" id="1038014"/>
    <lineage>
        <taxon>Bacteria</taxon>
        <taxon>Pseudomonadati</taxon>
        <taxon>Bacteroidota</taxon>
        <taxon>Flavobacteriia</taxon>
        <taxon>Flavobacteriales</taxon>
        <taxon>Flavobacteriaceae</taxon>
        <taxon>Aquimarina</taxon>
    </lineage>
</organism>